<evidence type="ECO:0000256" key="4">
    <source>
        <dbReference type="ARBA" id="ARBA00012944"/>
    </source>
</evidence>
<feature type="transmembrane region" description="Helical" evidence="18">
    <location>
        <begin position="300"/>
        <end position="323"/>
    </location>
</feature>
<feature type="transmembrane region" description="Helical" evidence="18">
    <location>
        <begin position="136"/>
        <end position="157"/>
    </location>
</feature>
<dbReference type="InterPro" id="IPR050175">
    <property type="entry name" value="Complex_I_Subunit_2"/>
</dbReference>
<evidence type="ECO:0000256" key="16">
    <source>
        <dbReference type="ARBA" id="ARBA00023136"/>
    </source>
</evidence>
<keyword evidence="16 18" id="KW-0472">Membrane</keyword>
<feature type="transmembrane region" description="Helical" evidence="18">
    <location>
        <begin position="6"/>
        <end position="24"/>
    </location>
</feature>
<keyword evidence="13 18" id="KW-0520">NAD</keyword>
<comment type="similarity">
    <text evidence="3 18">Belongs to the complex I subunit 2 family.</text>
</comment>
<evidence type="ECO:0000256" key="15">
    <source>
        <dbReference type="ARBA" id="ARBA00023128"/>
    </source>
</evidence>
<comment type="function">
    <text evidence="18">Core subunit of the mitochondrial membrane respiratory chain NADH dehydrogenase (Complex I) which catalyzes electron transfer from NADH through the respiratory chain, using ubiquinone as an electron acceptor. Essential for the catalytic activity and assembly of complex I.</text>
</comment>
<dbReference type="GO" id="GO:0005743">
    <property type="term" value="C:mitochondrial inner membrane"/>
    <property type="evidence" value="ECO:0007669"/>
    <property type="project" value="UniProtKB-SubCell"/>
</dbReference>
<organism evidence="20">
    <name type="scientific">Cicadellidae gen. 1 sp. 2 XYW-2023a</name>
    <dbReference type="NCBI Taxonomy" id="3078490"/>
    <lineage>
        <taxon>Eukaryota</taxon>
        <taxon>Metazoa</taxon>
        <taxon>Ecdysozoa</taxon>
        <taxon>Arthropoda</taxon>
        <taxon>Hexapoda</taxon>
        <taxon>Insecta</taxon>
        <taxon>Pterygota</taxon>
        <taxon>Neoptera</taxon>
        <taxon>Paraneoptera</taxon>
        <taxon>Hemiptera</taxon>
        <taxon>Auchenorrhyncha</taxon>
        <taxon>Membracoidea</taxon>
        <taxon>Cicadellidae</taxon>
    </lineage>
</organism>
<keyword evidence="14 18" id="KW-0830">Ubiquinone</keyword>
<dbReference type="PANTHER" id="PTHR46552">
    <property type="entry name" value="NADH-UBIQUINONE OXIDOREDUCTASE CHAIN 2"/>
    <property type="match status" value="1"/>
</dbReference>
<evidence type="ECO:0000256" key="17">
    <source>
        <dbReference type="ARBA" id="ARBA00049551"/>
    </source>
</evidence>
<feature type="transmembrane region" description="Helical" evidence="18">
    <location>
        <begin position="70"/>
        <end position="95"/>
    </location>
</feature>
<keyword evidence="9 18" id="KW-0999">Mitochondrion inner membrane</keyword>
<dbReference type="EMBL" id="MZ853173">
    <property type="protein sequence ID" value="WZD61903.1"/>
    <property type="molecule type" value="Genomic_DNA"/>
</dbReference>
<keyword evidence="7 18" id="KW-0679">Respiratory chain</keyword>
<dbReference type="PRINTS" id="PR01436">
    <property type="entry name" value="NADHDHGNASE2"/>
</dbReference>
<keyword evidence="15 18" id="KW-0496">Mitochondrion</keyword>
<dbReference type="InterPro" id="IPR001750">
    <property type="entry name" value="ND/Mrp_TM"/>
</dbReference>
<feature type="transmembrane region" description="Helical" evidence="18">
    <location>
        <begin position="102"/>
        <end position="124"/>
    </location>
</feature>
<comment type="subcellular location">
    <subcellularLocation>
        <location evidence="2 18">Mitochondrion inner membrane</location>
        <topology evidence="2 18">Multi-pass membrane protein</topology>
    </subcellularLocation>
</comment>
<feature type="transmembrane region" description="Helical" evidence="18">
    <location>
        <begin position="186"/>
        <end position="208"/>
    </location>
</feature>
<feature type="transmembrane region" description="Helical" evidence="18">
    <location>
        <begin position="264"/>
        <end position="288"/>
    </location>
</feature>
<feature type="transmembrane region" description="Helical" evidence="18">
    <location>
        <begin position="238"/>
        <end position="257"/>
    </location>
</feature>
<dbReference type="InterPro" id="IPR003917">
    <property type="entry name" value="NADH_UbQ_OxRdtase_chain2"/>
</dbReference>
<evidence type="ECO:0000256" key="6">
    <source>
        <dbReference type="ARBA" id="ARBA00022448"/>
    </source>
</evidence>
<dbReference type="GO" id="GO:0008137">
    <property type="term" value="F:NADH dehydrogenase (ubiquinone) activity"/>
    <property type="evidence" value="ECO:0007669"/>
    <property type="project" value="UniProtKB-EC"/>
</dbReference>
<protein>
    <recommendedName>
        <fullName evidence="5 18">NADH-ubiquinone oxidoreductase chain 2</fullName>
        <ecNumber evidence="4 18">7.1.1.2</ecNumber>
    </recommendedName>
</protein>
<reference evidence="20" key="1">
    <citation type="submission" date="2021-08" db="EMBL/GenBank/DDBJ databases">
        <authorList>
            <person name="Wang X."/>
            <person name="Dai R."/>
        </authorList>
    </citation>
    <scope>NUCLEOTIDE SEQUENCE</scope>
</reference>
<keyword evidence="10 18" id="KW-1278">Translocase</keyword>
<keyword evidence="6" id="KW-0813">Transport</keyword>
<keyword evidence="12 18" id="KW-1133">Transmembrane helix</keyword>
<evidence type="ECO:0000256" key="3">
    <source>
        <dbReference type="ARBA" id="ARBA00007012"/>
    </source>
</evidence>
<geneLocation type="mitochondrion" evidence="20"/>
<proteinExistence type="inferred from homology"/>
<evidence type="ECO:0000256" key="1">
    <source>
        <dbReference type="ARBA" id="ARBA00003257"/>
    </source>
</evidence>
<dbReference type="PANTHER" id="PTHR46552:SF1">
    <property type="entry name" value="NADH-UBIQUINONE OXIDOREDUCTASE CHAIN 2"/>
    <property type="match status" value="1"/>
</dbReference>
<evidence type="ECO:0000256" key="12">
    <source>
        <dbReference type="ARBA" id="ARBA00022989"/>
    </source>
</evidence>
<dbReference type="GO" id="GO:0006120">
    <property type="term" value="P:mitochondrial electron transport, NADH to ubiquinone"/>
    <property type="evidence" value="ECO:0007669"/>
    <property type="project" value="InterPro"/>
</dbReference>
<evidence type="ECO:0000256" key="11">
    <source>
        <dbReference type="ARBA" id="ARBA00022982"/>
    </source>
</evidence>
<evidence type="ECO:0000256" key="10">
    <source>
        <dbReference type="ARBA" id="ARBA00022967"/>
    </source>
</evidence>
<evidence type="ECO:0000256" key="18">
    <source>
        <dbReference type="RuleBase" id="RU003403"/>
    </source>
</evidence>
<comment type="function">
    <text evidence="1">Core subunit of the mitochondrial membrane respiratory chain NADH dehydrogenase (Complex I) that is believed to belong to the minimal assembly required for catalysis. Complex I functions in the transfer of electrons from NADH to the respiratory chain. The immediate electron acceptor for the enzyme is believed to be ubiquinone.</text>
</comment>
<evidence type="ECO:0000256" key="13">
    <source>
        <dbReference type="ARBA" id="ARBA00023027"/>
    </source>
</evidence>
<feature type="domain" description="NADH:quinone oxidoreductase/Mrp antiporter transmembrane" evidence="19">
    <location>
        <begin position="83"/>
        <end position="272"/>
    </location>
</feature>
<dbReference type="EC" id="7.1.1.2" evidence="4 18"/>
<keyword evidence="11 18" id="KW-0249">Electron transport</keyword>
<evidence type="ECO:0000259" key="19">
    <source>
        <dbReference type="Pfam" id="PF00361"/>
    </source>
</evidence>
<evidence type="ECO:0000256" key="14">
    <source>
        <dbReference type="ARBA" id="ARBA00023075"/>
    </source>
</evidence>
<gene>
    <name evidence="20" type="primary">ND2</name>
</gene>
<evidence type="ECO:0000256" key="8">
    <source>
        <dbReference type="ARBA" id="ARBA00022692"/>
    </source>
</evidence>
<name>A0AB38ZH99_9HEMI</name>
<accession>A0AB38ZH99</accession>
<feature type="transmembrane region" description="Helical" evidence="18">
    <location>
        <begin position="164"/>
        <end position="180"/>
    </location>
</feature>
<sequence>MLINSSKFMFLSFMIVGVMISVSCNSWIMVWSGMELFLISFVPFFCNYSFVSSECSMKYFLIQGLSSSIFIFSLFFLIFNSFFVFYSFFCFSLLIKLGSAPFHSWIINVVSGMGYDSLFIFFSFSKLPPLFLLSYISYNLTFFVLFCLVIGSVGGLNHSSFKKVMGFSSIFNLGFLIYLVNLGSFWLVYFFMYSFMIFSIFLFLYNYGIEYFNQLYVCGLSFFSKISFWFLFLSMGGMPPMFGFFAKLLVIEFCLVMNDYFISFFMVMLSLIVMFFYIRCCFVSLIIYSSVVKWNCLLNFFYFNLFSFFSVFFFPFGLALSGLI</sequence>
<dbReference type="PROSITE" id="PS51257">
    <property type="entry name" value="PROKAR_LIPOPROTEIN"/>
    <property type="match status" value="1"/>
</dbReference>
<comment type="catalytic activity">
    <reaction evidence="17 18">
        <text>a ubiquinone + NADH + 5 H(+)(in) = a ubiquinol + NAD(+) + 4 H(+)(out)</text>
        <dbReference type="Rhea" id="RHEA:29091"/>
        <dbReference type="Rhea" id="RHEA-COMP:9565"/>
        <dbReference type="Rhea" id="RHEA-COMP:9566"/>
        <dbReference type="ChEBI" id="CHEBI:15378"/>
        <dbReference type="ChEBI" id="CHEBI:16389"/>
        <dbReference type="ChEBI" id="CHEBI:17976"/>
        <dbReference type="ChEBI" id="CHEBI:57540"/>
        <dbReference type="ChEBI" id="CHEBI:57945"/>
        <dbReference type="EC" id="7.1.1.2"/>
    </reaction>
</comment>
<evidence type="ECO:0000256" key="2">
    <source>
        <dbReference type="ARBA" id="ARBA00004448"/>
    </source>
</evidence>
<evidence type="ECO:0000313" key="20">
    <source>
        <dbReference type="EMBL" id="WZD61903.1"/>
    </source>
</evidence>
<dbReference type="Pfam" id="PF00361">
    <property type="entry name" value="Proton_antipo_M"/>
    <property type="match status" value="1"/>
</dbReference>
<dbReference type="AlphaFoldDB" id="A0AB38ZH99"/>
<evidence type="ECO:0000256" key="9">
    <source>
        <dbReference type="ARBA" id="ARBA00022792"/>
    </source>
</evidence>
<keyword evidence="8 18" id="KW-0812">Transmembrane</keyword>
<evidence type="ECO:0000256" key="7">
    <source>
        <dbReference type="ARBA" id="ARBA00022660"/>
    </source>
</evidence>
<evidence type="ECO:0000256" key="5">
    <source>
        <dbReference type="ARBA" id="ARBA00021008"/>
    </source>
</evidence>